<protein>
    <submittedName>
        <fullName evidence="1">Uncharacterized protein</fullName>
    </submittedName>
</protein>
<organism evidence="1 2">
    <name type="scientific">Candidatus Thiomargarita nelsonii</name>
    <dbReference type="NCBI Taxonomy" id="1003181"/>
    <lineage>
        <taxon>Bacteria</taxon>
        <taxon>Pseudomonadati</taxon>
        <taxon>Pseudomonadota</taxon>
        <taxon>Gammaproteobacteria</taxon>
        <taxon>Thiotrichales</taxon>
        <taxon>Thiotrichaceae</taxon>
        <taxon>Thiomargarita</taxon>
    </lineage>
</organism>
<proteinExistence type="predicted"/>
<dbReference type="AlphaFoldDB" id="A0A176RTI7"/>
<dbReference type="Proteomes" id="UP000076962">
    <property type="component" value="Unassembled WGS sequence"/>
</dbReference>
<name>A0A176RTI7_9GAMM</name>
<evidence type="ECO:0000313" key="2">
    <source>
        <dbReference type="Proteomes" id="UP000076962"/>
    </source>
</evidence>
<dbReference type="EMBL" id="LUTY01002965">
    <property type="protein sequence ID" value="OAD19051.1"/>
    <property type="molecule type" value="Genomic_DNA"/>
</dbReference>
<accession>A0A176RTI7</accession>
<reference evidence="1 2" key="1">
    <citation type="submission" date="2016-05" db="EMBL/GenBank/DDBJ databases">
        <title>Single-cell genome of chain-forming Candidatus Thiomargarita nelsonii and comparison to other large sulfur-oxidizing bacteria.</title>
        <authorList>
            <person name="Winkel M."/>
            <person name="Salman V."/>
            <person name="Woyke T."/>
            <person name="Schulz-Vogt H."/>
            <person name="Richter M."/>
            <person name="Flood B."/>
            <person name="Bailey J."/>
            <person name="Amann R."/>
            <person name="Mussmann M."/>
        </authorList>
    </citation>
    <scope>NUCLEOTIDE SEQUENCE [LARGE SCALE GENOMIC DNA]</scope>
    <source>
        <strain evidence="1 2">THI036</strain>
    </source>
</reference>
<gene>
    <name evidence="1" type="ORF">THIOM_005333</name>
</gene>
<keyword evidence="2" id="KW-1185">Reference proteome</keyword>
<evidence type="ECO:0000313" key="1">
    <source>
        <dbReference type="EMBL" id="OAD19051.1"/>
    </source>
</evidence>
<sequence length="272" mass="31820">MKLNLKVTPSLIKQYKKLLISDWSEKTLPNILSLADKFFINCDLPPGFTPSIEAKSQLSKMNVASFPPHLINYLQAFTAQLNGIPSLPKKMPKRRSPLKIEHARLILEISYNFTFPIFAENRNDINSLGGEIGFLRDIQSLLFLLTTEYVLPVLQKEQMTEELNLITLILLSHCLIAWHDNPAHQNHLLYVLFENLGFYELARERLYTAFKLTSPFEHEYMTKVQAYWTALIDAKRFDEAEEFLLRVLRHSPEEHFEELKEIIQLNFELHYQ</sequence>
<comment type="caution">
    <text evidence="1">The sequence shown here is derived from an EMBL/GenBank/DDBJ whole genome shotgun (WGS) entry which is preliminary data.</text>
</comment>